<dbReference type="InterPro" id="IPR051708">
    <property type="entry name" value="Plant_Aspart_Prot_A1"/>
</dbReference>
<gene>
    <name evidence="10" type="ORF">Ahy_A05g024823</name>
</gene>
<evidence type="ECO:0000256" key="2">
    <source>
        <dbReference type="ARBA" id="ARBA00007447"/>
    </source>
</evidence>
<dbReference type="PANTHER" id="PTHR47967:SF86">
    <property type="entry name" value="EUKARYOTIC ASPARTYL PROTEASE FAMILY PROTEIN"/>
    <property type="match status" value="1"/>
</dbReference>
<keyword evidence="11" id="KW-1185">Reference proteome</keyword>
<dbReference type="PANTHER" id="PTHR47967">
    <property type="entry name" value="OS07G0603500 PROTEIN-RELATED"/>
    <property type="match status" value="1"/>
</dbReference>
<accession>A0A445D6Q7</accession>
<comment type="subcellular location">
    <subcellularLocation>
        <location evidence="1">Secreted</location>
    </subcellularLocation>
</comment>
<dbReference type="InterPro" id="IPR021109">
    <property type="entry name" value="Peptidase_aspartic_dom_sf"/>
</dbReference>
<keyword evidence="6" id="KW-0064">Aspartyl protease</keyword>
<keyword evidence="4" id="KW-0645">Protease</keyword>
<dbReference type="SUPFAM" id="SSF50630">
    <property type="entry name" value="Acid proteases"/>
    <property type="match status" value="1"/>
</dbReference>
<dbReference type="InterPro" id="IPR032861">
    <property type="entry name" value="TAXi_N"/>
</dbReference>
<dbReference type="FunFam" id="2.40.70.10:FF:000016">
    <property type="entry name" value="Probable aspartic protease At2g35615"/>
    <property type="match status" value="1"/>
</dbReference>
<dbReference type="Proteomes" id="UP000289738">
    <property type="component" value="Chromosome A05"/>
</dbReference>
<dbReference type="PROSITE" id="PS51767">
    <property type="entry name" value="PEPTIDASE_A1"/>
    <property type="match status" value="1"/>
</dbReference>
<dbReference type="Pfam" id="PF14541">
    <property type="entry name" value="TAXi_C"/>
    <property type="match status" value="1"/>
</dbReference>
<dbReference type="CDD" id="cd05476">
    <property type="entry name" value="pepsin_A_like_plant"/>
    <property type="match status" value="1"/>
</dbReference>
<dbReference type="Pfam" id="PF14543">
    <property type="entry name" value="TAXi_N"/>
    <property type="match status" value="1"/>
</dbReference>
<dbReference type="InterPro" id="IPR032799">
    <property type="entry name" value="TAXi_C"/>
</dbReference>
<dbReference type="FunFam" id="2.40.70.10:FF:000050">
    <property type="entry name" value="Aspartic proteinase CDR1"/>
    <property type="match status" value="1"/>
</dbReference>
<comment type="caution">
    <text evidence="10">The sequence shown here is derived from an EMBL/GenBank/DDBJ whole genome shotgun (WGS) entry which is preliminary data.</text>
</comment>
<reference evidence="10 11" key="1">
    <citation type="submission" date="2019-01" db="EMBL/GenBank/DDBJ databases">
        <title>Sequencing of cultivated peanut Arachis hypogaea provides insights into genome evolution and oil improvement.</title>
        <authorList>
            <person name="Chen X."/>
        </authorList>
    </citation>
    <scope>NUCLEOTIDE SEQUENCE [LARGE SCALE GENOMIC DNA]</scope>
    <source>
        <strain evidence="11">cv. Fuhuasheng</strain>
        <tissue evidence="10">Leaves</tissue>
    </source>
</reference>
<keyword evidence="7" id="KW-0378">Hydrolase</keyword>
<feature type="domain" description="Peptidase A1" evidence="9">
    <location>
        <begin position="68"/>
        <end position="407"/>
    </location>
</feature>
<dbReference type="GO" id="GO:0006508">
    <property type="term" value="P:proteolysis"/>
    <property type="evidence" value="ECO:0007669"/>
    <property type="project" value="UniProtKB-KW"/>
</dbReference>
<evidence type="ECO:0000313" key="11">
    <source>
        <dbReference type="Proteomes" id="UP000289738"/>
    </source>
</evidence>
<dbReference type="STRING" id="3818.A0A445D6Q7"/>
<evidence type="ECO:0000256" key="5">
    <source>
        <dbReference type="ARBA" id="ARBA00022729"/>
    </source>
</evidence>
<dbReference type="AlphaFoldDB" id="A0A445D6Q7"/>
<evidence type="ECO:0000313" key="10">
    <source>
        <dbReference type="EMBL" id="RYR58957.1"/>
    </source>
</evidence>
<protein>
    <recommendedName>
        <fullName evidence="9">Peptidase A1 domain-containing protein</fullName>
    </recommendedName>
</protein>
<name>A0A445D6Q7_ARAHY</name>
<dbReference type="InterPro" id="IPR033121">
    <property type="entry name" value="PEPTIDASE_A1"/>
</dbReference>
<dbReference type="GO" id="GO:0004190">
    <property type="term" value="F:aspartic-type endopeptidase activity"/>
    <property type="evidence" value="ECO:0007669"/>
    <property type="project" value="UniProtKB-KW"/>
</dbReference>
<comment type="similarity">
    <text evidence="2">Belongs to the peptidase A1 family.</text>
</comment>
<dbReference type="GO" id="GO:0005576">
    <property type="term" value="C:extracellular region"/>
    <property type="evidence" value="ECO:0007669"/>
    <property type="project" value="UniProtKB-SubCell"/>
</dbReference>
<dbReference type="Gene3D" id="2.40.70.10">
    <property type="entry name" value="Acid Proteases"/>
    <property type="match status" value="2"/>
</dbReference>
<dbReference type="InterPro" id="IPR034161">
    <property type="entry name" value="Pepsin-like_plant"/>
</dbReference>
<dbReference type="EMBL" id="SDMP01000005">
    <property type="protein sequence ID" value="RYR58957.1"/>
    <property type="molecule type" value="Genomic_DNA"/>
</dbReference>
<keyword evidence="8" id="KW-0325">Glycoprotein</keyword>
<proteinExistence type="inferred from homology"/>
<evidence type="ECO:0000256" key="4">
    <source>
        <dbReference type="ARBA" id="ARBA00022670"/>
    </source>
</evidence>
<evidence type="ECO:0000256" key="3">
    <source>
        <dbReference type="ARBA" id="ARBA00022525"/>
    </source>
</evidence>
<sequence>MLLYLTTFEAYNPGFSVQLIRKNSFYSPFSISNHFHKHKHRHLPFSRVPKKPLASGPFTRVISNNGDFLMKLSLGSPPVEIYGLIDTGSDLVWTQCIPCNNCYKQKNLMFEPQRSETYSSIPCDSEECNLVPGQTCSPQKLCGYSYGYADSSVTQGVLSRETTTFSSTNGDSTVVEGIVFGCGHKNTGTFNENDMGIIGLGGGPLSLVSQVGAKYGGRRFSQCLVPFHTDPNSSGTISFGEASDVSGEGVVTTPLVSAEGQTLYLVTLKGISVGDKFVPFDCSNEVSKGNIMIDSGTPATYLPQEVYDQLVEELKMQINLRPILDDPDLGTQLCYKSETNLEGPILTAHFDGADVQLMPIQTFISPKDGVFCFAMAGANDGEYIFGNFAQANILIGFDLDKRTVSFKPADCTKQ</sequence>
<organism evidence="10 11">
    <name type="scientific">Arachis hypogaea</name>
    <name type="common">Peanut</name>
    <dbReference type="NCBI Taxonomy" id="3818"/>
    <lineage>
        <taxon>Eukaryota</taxon>
        <taxon>Viridiplantae</taxon>
        <taxon>Streptophyta</taxon>
        <taxon>Embryophyta</taxon>
        <taxon>Tracheophyta</taxon>
        <taxon>Spermatophyta</taxon>
        <taxon>Magnoliopsida</taxon>
        <taxon>eudicotyledons</taxon>
        <taxon>Gunneridae</taxon>
        <taxon>Pentapetalae</taxon>
        <taxon>rosids</taxon>
        <taxon>fabids</taxon>
        <taxon>Fabales</taxon>
        <taxon>Fabaceae</taxon>
        <taxon>Papilionoideae</taxon>
        <taxon>50 kb inversion clade</taxon>
        <taxon>dalbergioids sensu lato</taxon>
        <taxon>Dalbergieae</taxon>
        <taxon>Pterocarpus clade</taxon>
        <taxon>Arachis</taxon>
    </lineage>
</organism>
<evidence type="ECO:0000256" key="7">
    <source>
        <dbReference type="ARBA" id="ARBA00022801"/>
    </source>
</evidence>
<evidence type="ECO:0000256" key="8">
    <source>
        <dbReference type="ARBA" id="ARBA00023180"/>
    </source>
</evidence>
<evidence type="ECO:0000259" key="9">
    <source>
        <dbReference type="PROSITE" id="PS51767"/>
    </source>
</evidence>
<evidence type="ECO:0000256" key="6">
    <source>
        <dbReference type="ARBA" id="ARBA00022750"/>
    </source>
</evidence>
<evidence type="ECO:0000256" key="1">
    <source>
        <dbReference type="ARBA" id="ARBA00004613"/>
    </source>
</evidence>
<keyword evidence="5" id="KW-0732">Signal</keyword>
<keyword evidence="3" id="KW-0964">Secreted</keyword>